<keyword evidence="2" id="KW-1133">Transmembrane helix</keyword>
<organism evidence="4 5">
    <name type="scientific">Amnibacterium flavum</name>
    <dbReference type="NCBI Taxonomy" id="2173173"/>
    <lineage>
        <taxon>Bacteria</taxon>
        <taxon>Bacillati</taxon>
        <taxon>Actinomycetota</taxon>
        <taxon>Actinomycetes</taxon>
        <taxon>Micrococcales</taxon>
        <taxon>Microbacteriaceae</taxon>
        <taxon>Amnibacterium</taxon>
    </lineage>
</organism>
<gene>
    <name evidence="4" type="ORF">DDQ50_00170</name>
</gene>
<dbReference type="EMBL" id="QEOP01000001">
    <property type="protein sequence ID" value="PVZ94992.1"/>
    <property type="molecule type" value="Genomic_DNA"/>
</dbReference>
<evidence type="ECO:0000313" key="4">
    <source>
        <dbReference type="EMBL" id="PVZ94992.1"/>
    </source>
</evidence>
<feature type="signal peptide" evidence="3">
    <location>
        <begin position="1"/>
        <end position="34"/>
    </location>
</feature>
<keyword evidence="2" id="KW-0812">Transmembrane</keyword>
<dbReference type="AlphaFoldDB" id="A0A2V1HTI4"/>
<evidence type="ECO:0000256" key="3">
    <source>
        <dbReference type="SAM" id="SignalP"/>
    </source>
</evidence>
<proteinExistence type="predicted"/>
<accession>A0A2V1HTI4</accession>
<feature type="compositionally biased region" description="Low complexity" evidence="1">
    <location>
        <begin position="168"/>
        <end position="188"/>
    </location>
</feature>
<dbReference type="RefSeq" id="WP_116754731.1">
    <property type="nucleotide sequence ID" value="NZ_JBHUEX010000001.1"/>
</dbReference>
<reference evidence="4 5" key="1">
    <citation type="submission" date="2018-05" db="EMBL/GenBank/DDBJ databases">
        <title>Amnibacterium sp. M8JJ-5, whole genome shotgun sequence.</title>
        <authorList>
            <person name="Tuo L."/>
        </authorList>
    </citation>
    <scope>NUCLEOTIDE SEQUENCE [LARGE SCALE GENOMIC DNA]</scope>
    <source>
        <strain evidence="4 5">M8JJ-5</strain>
    </source>
</reference>
<protein>
    <submittedName>
        <fullName evidence="4">Uncharacterized protein</fullName>
    </submittedName>
</protein>
<feature type="region of interest" description="Disordered" evidence="1">
    <location>
        <begin position="115"/>
        <end position="199"/>
    </location>
</feature>
<evidence type="ECO:0000256" key="2">
    <source>
        <dbReference type="SAM" id="Phobius"/>
    </source>
</evidence>
<keyword evidence="2" id="KW-0472">Membrane</keyword>
<sequence length="252" mass="24913">MQRLLARPPILKSTLTGAAIAFALALFATSPAHAAGTVSALPDVPTSAGFCEHGPDDSSWLAAGAEGHWQTDSSGLSYVLDEGSTFDTAIDTAGGRLSDTGDSISWTYSQADCATAPAQTPSTEPSPAAPAAAAPTPSETVATPAAAPAAVPSPVTPRPAAQQTESFANPTPAKVTAAPAADSARIPATTAQADPAVEPETGGGGLIGPGAFSDSFRAAQTIGIVIVGLAGVSAGSLGFAFLFGRVLSRRDS</sequence>
<name>A0A2V1HTI4_9MICO</name>
<evidence type="ECO:0000256" key="1">
    <source>
        <dbReference type="SAM" id="MobiDB-lite"/>
    </source>
</evidence>
<feature type="compositionally biased region" description="Low complexity" evidence="1">
    <location>
        <begin position="115"/>
        <end position="161"/>
    </location>
</feature>
<feature type="chain" id="PRO_5015987987" evidence="3">
    <location>
        <begin position="35"/>
        <end position="252"/>
    </location>
</feature>
<dbReference type="Proteomes" id="UP000244893">
    <property type="component" value="Unassembled WGS sequence"/>
</dbReference>
<evidence type="ECO:0000313" key="5">
    <source>
        <dbReference type="Proteomes" id="UP000244893"/>
    </source>
</evidence>
<keyword evidence="5" id="KW-1185">Reference proteome</keyword>
<comment type="caution">
    <text evidence="4">The sequence shown here is derived from an EMBL/GenBank/DDBJ whole genome shotgun (WGS) entry which is preliminary data.</text>
</comment>
<keyword evidence="3" id="KW-0732">Signal</keyword>
<feature type="transmembrane region" description="Helical" evidence="2">
    <location>
        <begin position="222"/>
        <end position="243"/>
    </location>
</feature>